<dbReference type="InterPro" id="IPR012337">
    <property type="entry name" value="RNaseH-like_sf"/>
</dbReference>
<dbReference type="InterPro" id="IPR001584">
    <property type="entry name" value="Integrase_cat-core"/>
</dbReference>
<dbReference type="InParanoid" id="G1XR01"/>
<feature type="domain" description="Integrase catalytic" evidence="5">
    <location>
        <begin position="34"/>
        <end position="199"/>
    </location>
</feature>
<dbReference type="AlphaFoldDB" id="G1XR01"/>
<dbReference type="GO" id="GO:0006338">
    <property type="term" value="P:chromatin remodeling"/>
    <property type="evidence" value="ECO:0007669"/>
    <property type="project" value="UniProtKB-ARBA"/>
</dbReference>
<dbReference type="GO" id="GO:0005634">
    <property type="term" value="C:nucleus"/>
    <property type="evidence" value="ECO:0007669"/>
    <property type="project" value="UniProtKB-ARBA"/>
</dbReference>
<dbReference type="PROSITE" id="PS50994">
    <property type="entry name" value="INTEGRASE"/>
    <property type="match status" value="1"/>
</dbReference>
<dbReference type="SUPFAM" id="SSF53098">
    <property type="entry name" value="Ribonuclease H-like"/>
    <property type="match status" value="1"/>
</dbReference>
<dbReference type="InterPro" id="IPR023780">
    <property type="entry name" value="Chromo_domain"/>
</dbReference>
<evidence type="ECO:0008006" key="8">
    <source>
        <dbReference type="Google" id="ProtNLM"/>
    </source>
</evidence>
<dbReference type="PROSITE" id="PS50013">
    <property type="entry name" value="CHROMO_2"/>
    <property type="match status" value="1"/>
</dbReference>
<dbReference type="InterPro" id="IPR050951">
    <property type="entry name" value="Retrovirus_Pol_polyprotein"/>
</dbReference>
<dbReference type="SUPFAM" id="SSF54160">
    <property type="entry name" value="Chromo domain-like"/>
    <property type="match status" value="1"/>
</dbReference>
<dbReference type="eggNOG" id="KOG0017">
    <property type="taxonomic scope" value="Eukaryota"/>
</dbReference>
<organism evidence="6 7">
    <name type="scientific">Arthrobotrys oligospora (strain ATCC 24927 / CBS 115.81 / DSM 1491)</name>
    <name type="common">Nematode-trapping fungus</name>
    <name type="synonym">Didymozoophaga oligospora</name>
    <dbReference type="NCBI Taxonomy" id="756982"/>
    <lineage>
        <taxon>Eukaryota</taxon>
        <taxon>Fungi</taxon>
        <taxon>Dikarya</taxon>
        <taxon>Ascomycota</taxon>
        <taxon>Pezizomycotina</taxon>
        <taxon>Orbiliomycetes</taxon>
        <taxon>Orbiliales</taxon>
        <taxon>Orbiliaceae</taxon>
        <taxon>Orbilia</taxon>
        <taxon>Orbilia oligospora</taxon>
    </lineage>
</organism>
<dbReference type="Gene3D" id="3.30.420.10">
    <property type="entry name" value="Ribonuclease H-like superfamily/Ribonuclease H"/>
    <property type="match status" value="1"/>
</dbReference>
<evidence type="ECO:0000313" key="6">
    <source>
        <dbReference type="EMBL" id="EGX44425.1"/>
    </source>
</evidence>
<dbReference type="CDD" id="cd00024">
    <property type="entry name" value="CD_CSD"/>
    <property type="match status" value="1"/>
</dbReference>
<feature type="region of interest" description="Disordered" evidence="3">
    <location>
        <begin position="365"/>
        <end position="409"/>
    </location>
</feature>
<name>G1XR01_ARTOA</name>
<dbReference type="InterPro" id="IPR056924">
    <property type="entry name" value="SH3_Tf2-1"/>
</dbReference>
<protein>
    <recommendedName>
        <fullName evidence="8">Integrase catalytic domain-containing protein</fullName>
    </recommendedName>
</protein>
<accession>G1XR01</accession>
<dbReference type="OrthoDB" id="5101518at2759"/>
<dbReference type="InterPro" id="IPR036397">
    <property type="entry name" value="RNaseH_sf"/>
</dbReference>
<reference evidence="6 7" key="1">
    <citation type="journal article" date="2011" name="PLoS Pathog.">
        <title>Genomic and proteomic analyses of the fungus Arthrobotrys oligospora provide insights into nematode-trap formation.</title>
        <authorList>
            <person name="Yang J."/>
            <person name="Wang L."/>
            <person name="Ji X."/>
            <person name="Feng Y."/>
            <person name="Li X."/>
            <person name="Zou C."/>
            <person name="Xu J."/>
            <person name="Ren Y."/>
            <person name="Mi Q."/>
            <person name="Wu J."/>
            <person name="Liu S."/>
            <person name="Liu Y."/>
            <person name="Huang X."/>
            <person name="Wang H."/>
            <person name="Niu X."/>
            <person name="Li J."/>
            <person name="Liang L."/>
            <person name="Luo Y."/>
            <person name="Ji K."/>
            <person name="Zhou W."/>
            <person name="Yu Z."/>
            <person name="Li G."/>
            <person name="Liu Y."/>
            <person name="Li L."/>
            <person name="Qiao M."/>
            <person name="Feng L."/>
            <person name="Zhang K.-Q."/>
        </authorList>
    </citation>
    <scope>NUCLEOTIDE SEQUENCE [LARGE SCALE GENOMIC DNA]</scope>
    <source>
        <strain evidence="7">ATCC 24927 / CBS 115.81 / DSM 1491</strain>
    </source>
</reference>
<evidence type="ECO:0000256" key="3">
    <source>
        <dbReference type="SAM" id="MobiDB-lite"/>
    </source>
</evidence>
<dbReference type="Gene3D" id="2.40.50.40">
    <property type="match status" value="1"/>
</dbReference>
<dbReference type="STRING" id="756982.G1XR01"/>
<dbReference type="PANTHER" id="PTHR37984">
    <property type="entry name" value="PROTEIN CBG26694"/>
    <property type="match status" value="1"/>
</dbReference>
<proteinExistence type="predicted"/>
<dbReference type="Pfam" id="PF24626">
    <property type="entry name" value="SH3_Tf2-1"/>
    <property type="match status" value="1"/>
</dbReference>
<dbReference type="EMBL" id="ADOT01000282">
    <property type="protein sequence ID" value="EGX44425.1"/>
    <property type="molecule type" value="Genomic_DNA"/>
</dbReference>
<keyword evidence="2" id="KW-0694">RNA-binding</keyword>
<feature type="domain" description="Chromo" evidence="4">
    <location>
        <begin position="338"/>
        <end position="385"/>
    </location>
</feature>
<evidence type="ECO:0000256" key="2">
    <source>
        <dbReference type="ARBA" id="ARBA00022884"/>
    </source>
</evidence>
<keyword evidence="7" id="KW-1185">Reference proteome</keyword>
<dbReference type="Proteomes" id="UP000008784">
    <property type="component" value="Unassembled WGS sequence"/>
</dbReference>
<dbReference type="OMA" id="YENIMPE"/>
<sequence length="409" mass="48055">MRKHIEEYIKTCDMCCRNKPNRHKPYGTLQPHDVPCAPFEVITYDFIQGMQPSRDPLTNFIFNEILVITCKFSKTAIFIPWHEKFGTTEFQHVYLQHVFSKYGIQHKHICDRDRLFQSKYWQSVMNQTGTKLNIASKAHPQTDGASERLIQTLEIYLRCFVNYAQTNWISLLPSAEFAYNTSQHSTTKLSPYEVLRGWTPKAFLPPLRPKEVVPDAEEHMEKMKNLHSILRKDLQFSQERMAHYYDKKHLEAPLLKEGDKAYLLARNLKTKRPKKLDFQKYGPYTIKKQLGKHQYELDIPGPSRIHRTFHVSLLEPAPPGLREDPEDMEIEYDDYTEYDVEKILEGPNENNEYLVRWSLPYGPEDDSWQPEENISPELIQSYLRQPGMLAQQGNAAPKKRRGRPRKNAD</sequence>
<dbReference type="RefSeq" id="XP_011126913.1">
    <property type="nucleotide sequence ID" value="XM_011128611.1"/>
</dbReference>
<dbReference type="GO" id="GO:0015074">
    <property type="term" value="P:DNA integration"/>
    <property type="evidence" value="ECO:0007669"/>
    <property type="project" value="InterPro"/>
</dbReference>
<feature type="compositionally biased region" description="Basic residues" evidence="3">
    <location>
        <begin position="397"/>
        <end position="409"/>
    </location>
</feature>
<evidence type="ECO:0000259" key="5">
    <source>
        <dbReference type="PROSITE" id="PS50994"/>
    </source>
</evidence>
<dbReference type="InterPro" id="IPR016197">
    <property type="entry name" value="Chromo-like_dom_sf"/>
</dbReference>
<evidence type="ECO:0000259" key="4">
    <source>
        <dbReference type="PROSITE" id="PS50013"/>
    </source>
</evidence>
<dbReference type="HOGENOM" id="CLU_000384_6_1_1"/>
<gene>
    <name evidence="6" type="ORF">AOL_s00189g2</name>
</gene>
<evidence type="ECO:0000256" key="1">
    <source>
        <dbReference type="ARBA" id="ARBA00011353"/>
    </source>
</evidence>
<dbReference type="Pfam" id="PF00385">
    <property type="entry name" value="Chromo"/>
    <property type="match status" value="1"/>
</dbReference>
<comment type="caution">
    <text evidence="6">The sequence shown here is derived from an EMBL/GenBank/DDBJ whole genome shotgun (WGS) entry which is preliminary data.</text>
</comment>
<evidence type="ECO:0000313" key="7">
    <source>
        <dbReference type="Proteomes" id="UP000008784"/>
    </source>
</evidence>
<comment type="subunit">
    <text evidence="1">Component of the NuA4 histone acetyltransferase complex.</text>
</comment>
<dbReference type="GO" id="GO:0003723">
    <property type="term" value="F:RNA binding"/>
    <property type="evidence" value="ECO:0007669"/>
    <property type="project" value="UniProtKB-KW"/>
</dbReference>
<dbReference type="InterPro" id="IPR000953">
    <property type="entry name" value="Chromo/chromo_shadow_dom"/>
</dbReference>
<dbReference type="GeneID" id="22897898"/>
<dbReference type="PANTHER" id="PTHR37984:SF5">
    <property type="entry name" value="PROTEIN NYNRIN-LIKE"/>
    <property type="match status" value="1"/>
</dbReference>